<feature type="compositionally biased region" description="Polar residues" evidence="1">
    <location>
        <begin position="91"/>
        <end position="104"/>
    </location>
</feature>
<evidence type="ECO:0000313" key="2">
    <source>
        <dbReference type="EMBL" id="KNZ51592.1"/>
    </source>
</evidence>
<evidence type="ECO:0000313" key="3">
    <source>
        <dbReference type="Proteomes" id="UP000037035"/>
    </source>
</evidence>
<feature type="compositionally biased region" description="Polar residues" evidence="1">
    <location>
        <begin position="117"/>
        <end position="127"/>
    </location>
</feature>
<protein>
    <submittedName>
        <fullName evidence="2">Uncharacterized protein</fullName>
    </submittedName>
</protein>
<dbReference type="VEuPathDB" id="FungiDB:VP01_3894g1"/>
<accession>A0A0L6UTL3</accession>
<keyword evidence="3" id="KW-1185">Reference proteome</keyword>
<gene>
    <name evidence="2" type="ORF">VP01_3894g1</name>
</gene>
<dbReference type="OrthoDB" id="2507113at2759"/>
<proteinExistence type="predicted"/>
<feature type="region of interest" description="Disordered" evidence="1">
    <location>
        <begin position="426"/>
        <end position="492"/>
    </location>
</feature>
<dbReference type="AlphaFoldDB" id="A0A0L6UTL3"/>
<feature type="compositionally biased region" description="Low complexity" evidence="1">
    <location>
        <begin position="107"/>
        <end position="116"/>
    </location>
</feature>
<feature type="compositionally biased region" description="Acidic residues" evidence="1">
    <location>
        <begin position="447"/>
        <end position="471"/>
    </location>
</feature>
<comment type="caution">
    <text evidence="2">The sequence shown here is derived from an EMBL/GenBank/DDBJ whole genome shotgun (WGS) entry which is preliminary data.</text>
</comment>
<name>A0A0L6UTL3_9BASI</name>
<evidence type="ECO:0000256" key="1">
    <source>
        <dbReference type="SAM" id="MobiDB-lite"/>
    </source>
</evidence>
<feature type="region of interest" description="Disordered" evidence="1">
    <location>
        <begin position="56"/>
        <end position="129"/>
    </location>
</feature>
<dbReference type="EMBL" id="LAVV01008939">
    <property type="protein sequence ID" value="KNZ51592.1"/>
    <property type="molecule type" value="Genomic_DNA"/>
</dbReference>
<sequence>MNFPNNSNTNELPSNFKTFINNTVNQQSQQIQAMQQALAEKDKIICRLLEKVGDISLNDMNSPPKYSQKGSTSKPRVSKNTPPNKGKAPQRTLSGPSKLGTTRASKSKTSTPTHPTQIKSGSASKSITPKKPNQVVMVELPRNFNKTKVCLAFYAHIKILWVLWEKLPIPPAPNPEFLKEFYHQFSDAEQIQNFAENSSLPAMVPSNKIETFKQLSFGRKNIGKGIVHVEETFVHLLHCSNQQFSTKIDLLHQCYNHFVHHQVLEHYTKEIKESGKFNAKEKKAIQKARERLWDARYKFSLDEDFPMQYQKIISNIHSHSDDEYSAKHQKYVIKTLPFCSDLANNFFCCLDKVMLDSNVAQGKRRNQRHRAPPTKPIVTLFPRAAKNLPPDFHNPKWFNNLQPNIRDFKKYWAQNTTKYNLTHLIEGNQDNSDSGNEDSNDSSYCGEEVDFSDSSGEDEKDVEEQEDDIEFIDNNNEDGVSGDDGAYTNNNRILIDDDDLKFGKKWA</sequence>
<dbReference type="Proteomes" id="UP000037035">
    <property type="component" value="Unassembled WGS sequence"/>
</dbReference>
<feature type="compositionally biased region" description="Polar residues" evidence="1">
    <location>
        <begin position="58"/>
        <end position="83"/>
    </location>
</feature>
<reference evidence="2 3" key="1">
    <citation type="submission" date="2015-08" db="EMBL/GenBank/DDBJ databases">
        <title>Next Generation Sequencing and Analysis of the Genome of Puccinia sorghi L Schw, the Causal Agent of Maize Common Rust.</title>
        <authorList>
            <person name="Rochi L."/>
            <person name="Burguener G."/>
            <person name="Darino M."/>
            <person name="Turjanski A."/>
            <person name="Kreff E."/>
            <person name="Dieguez M.J."/>
            <person name="Sacco F."/>
        </authorList>
    </citation>
    <scope>NUCLEOTIDE SEQUENCE [LARGE SCALE GENOMIC DNA]</scope>
    <source>
        <strain evidence="2 3">RO10H11247</strain>
    </source>
</reference>
<organism evidence="2 3">
    <name type="scientific">Puccinia sorghi</name>
    <dbReference type="NCBI Taxonomy" id="27349"/>
    <lineage>
        <taxon>Eukaryota</taxon>
        <taxon>Fungi</taxon>
        <taxon>Dikarya</taxon>
        <taxon>Basidiomycota</taxon>
        <taxon>Pucciniomycotina</taxon>
        <taxon>Pucciniomycetes</taxon>
        <taxon>Pucciniales</taxon>
        <taxon>Pucciniaceae</taxon>
        <taxon>Puccinia</taxon>
    </lineage>
</organism>